<accession>A0A3B1DX54</accession>
<gene>
    <name evidence="3" type="ORF">MNBD_PLANCTO02-144</name>
</gene>
<dbReference type="AlphaFoldDB" id="A0A3B1DX54"/>
<dbReference type="InterPro" id="IPR036465">
    <property type="entry name" value="vWFA_dom_sf"/>
</dbReference>
<dbReference type="EMBL" id="UOGL01000079">
    <property type="protein sequence ID" value="VAX36825.1"/>
    <property type="molecule type" value="Genomic_DNA"/>
</dbReference>
<keyword evidence="1" id="KW-0812">Transmembrane</keyword>
<sequence>MMPRLQLMFFLGLAGIPFAVGLFEPAVIQYGLILTMLVCILAIFDILLTPSLRKVEIGRDVGEVMSVGAKNSVKIWLKNHNRRRIKVHVHDEPPQPCTIYDLPFHVRLSSKKKQTITYYVKPHHRGKNSFGTLFLETRSLFGLWTFHDERYIPQAIRVFPDIQAVHKVELLARQNRLAEAGVRMSRLKGRGSEFDRLREYRREDEYRNIDWKATARHQSLVSREYVVEKNQNILFLLDCGRSMANELDGITHFDRALNAAILLSYVALRQGDTVGMMVCSNKVERWVSPVRGLGSIRKLIGQTYDITPSYAASDYDLMVKQLRSRYRKRSLVVMLTHALDEVHMETISTHIRQLKKPHLVLGAFLRNVPLHHRLDSMPESNLDAFQIAAAADMVSTQSLQITKLEKTGVLVQDTLPEDLSANLISNYLEIKARHLL</sequence>
<dbReference type="Pfam" id="PF01882">
    <property type="entry name" value="DUF58"/>
    <property type="match status" value="1"/>
</dbReference>
<organism evidence="3">
    <name type="scientific">hydrothermal vent metagenome</name>
    <dbReference type="NCBI Taxonomy" id="652676"/>
    <lineage>
        <taxon>unclassified sequences</taxon>
        <taxon>metagenomes</taxon>
        <taxon>ecological metagenomes</taxon>
    </lineage>
</organism>
<evidence type="ECO:0000256" key="1">
    <source>
        <dbReference type="SAM" id="Phobius"/>
    </source>
</evidence>
<feature type="transmembrane region" description="Helical" evidence="1">
    <location>
        <begin position="31"/>
        <end position="49"/>
    </location>
</feature>
<dbReference type="InterPro" id="IPR002881">
    <property type="entry name" value="DUF58"/>
</dbReference>
<keyword evidence="1" id="KW-1133">Transmembrane helix</keyword>
<evidence type="ECO:0000259" key="2">
    <source>
        <dbReference type="Pfam" id="PF01882"/>
    </source>
</evidence>
<reference evidence="3" key="1">
    <citation type="submission" date="2018-06" db="EMBL/GenBank/DDBJ databases">
        <authorList>
            <person name="Zhirakovskaya E."/>
        </authorList>
    </citation>
    <scope>NUCLEOTIDE SEQUENCE</scope>
</reference>
<dbReference type="PANTHER" id="PTHR33608">
    <property type="entry name" value="BLL2464 PROTEIN"/>
    <property type="match status" value="1"/>
</dbReference>
<feature type="domain" description="DUF58" evidence="2">
    <location>
        <begin position="197"/>
        <end position="361"/>
    </location>
</feature>
<dbReference type="SUPFAM" id="SSF53300">
    <property type="entry name" value="vWA-like"/>
    <property type="match status" value="1"/>
</dbReference>
<evidence type="ECO:0000313" key="3">
    <source>
        <dbReference type="EMBL" id="VAX36825.1"/>
    </source>
</evidence>
<proteinExistence type="predicted"/>
<dbReference type="PANTHER" id="PTHR33608:SF3">
    <property type="entry name" value="SLR2013 PROTEIN"/>
    <property type="match status" value="1"/>
</dbReference>
<keyword evidence="1" id="KW-0472">Membrane</keyword>
<protein>
    <submittedName>
        <fullName evidence="3">Putative membrane protein</fullName>
    </submittedName>
</protein>
<name>A0A3B1DX54_9ZZZZ</name>